<dbReference type="Proteomes" id="UP000198683">
    <property type="component" value="Unassembled WGS sequence"/>
</dbReference>
<dbReference type="AlphaFoldDB" id="A0A1G8ZDZ8"/>
<gene>
    <name evidence="1" type="ORF">SAMN05421874_105236</name>
</gene>
<evidence type="ECO:0000313" key="1">
    <source>
        <dbReference type="EMBL" id="SDK13257.1"/>
    </source>
</evidence>
<accession>A0A1G8ZDZ8</accession>
<name>A0A1G8ZDZ8_9ACTN</name>
<proteinExistence type="predicted"/>
<sequence>MTFTVYAVTVAEITDVIWISRPIAMTFVITLTS</sequence>
<dbReference type="EMBL" id="FNFB01000005">
    <property type="protein sequence ID" value="SDK13257.1"/>
    <property type="molecule type" value="Genomic_DNA"/>
</dbReference>
<keyword evidence="2" id="KW-1185">Reference proteome</keyword>
<evidence type="ECO:0000313" key="2">
    <source>
        <dbReference type="Proteomes" id="UP000198683"/>
    </source>
</evidence>
<organism evidence="1 2">
    <name type="scientific">Nonomuraea maritima</name>
    <dbReference type="NCBI Taxonomy" id="683260"/>
    <lineage>
        <taxon>Bacteria</taxon>
        <taxon>Bacillati</taxon>
        <taxon>Actinomycetota</taxon>
        <taxon>Actinomycetes</taxon>
        <taxon>Streptosporangiales</taxon>
        <taxon>Streptosporangiaceae</taxon>
        <taxon>Nonomuraea</taxon>
    </lineage>
</organism>
<protein>
    <submittedName>
        <fullName evidence="1">Uncharacterized protein</fullName>
    </submittedName>
</protein>
<reference evidence="1 2" key="1">
    <citation type="submission" date="2016-10" db="EMBL/GenBank/DDBJ databases">
        <authorList>
            <person name="de Groot N.N."/>
        </authorList>
    </citation>
    <scope>NUCLEOTIDE SEQUENCE [LARGE SCALE GENOMIC DNA]</scope>
    <source>
        <strain evidence="1 2">CGMCC 4.5681</strain>
    </source>
</reference>